<feature type="transmembrane region" description="Helical" evidence="5">
    <location>
        <begin position="54"/>
        <end position="71"/>
    </location>
</feature>
<feature type="transmembrane region" description="Helical" evidence="5">
    <location>
        <begin position="245"/>
        <end position="263"/>
    </location>
</feature>
<sequence>MFSKASLAHAGFGMLNIAIPLVIGMVMHNYWLGVMGAFGSLIFMYYVPVNRERTFTQMVLVTGISIISFPISALTASVPWISVLWIGLLAYLIQYTLTSGKFIGPGAFFLMMINGMLATLHRFPMHFTLMLAVYAVIGAVLSFIFSIIEPKLMGQPLSFKLDLTFETDNLQIAVKSLVYAIFAFIAYFVGYSFHLPNYYWFLVGAISVLQGENFVHARKRQFDYVVAAIVGCLFAWGVYEVIGNPIVLAVIAIILLGIICLTINRNYMLGNFFTTPIALILFKLALPNISNSLIEFRLLAIVVGTTIGLLGILYFDHLMKKQKTLNLKDYELN</sequence>
<organism evidence="7 8">
    <name type="scientific">Periweissella fabalis</name>
    <dbReference type="NCBI Taxonomy" id="1070421"/>
    <lineage>
        <taxon>Bacteria</taxon>
        <taxon>Bacillati</taxon>
        <taxon>Bacillota</taxon>
        <taxon>Bacilli</taxon>
        <taxon>Lactobacillales</taxon>
        <taxon>Lactobacillaceae</taxon>
        <taxon>Periweissella</taxon>
    </lineage>
</organism>
<evidence type="ECO:0000259" key="6">
    <source>
        <dbReference type="Pfam" id="PF13515"/>
    </source>
</evidence>
<keyword evidence="2 5" id="KW-0812">Transmembrane</keyword>
<evidence type="ECO:0000313" key="8">
    <source>
        <dbReference type="Proteomes" id="UP000549765"/>
    </source>
</evidence>
<dbReference type="RefSeq" id="WP_168722575.1">
    <property type="nucleotide sequence ID" value="NZ_JAAXPN010000009.1"/>
</dbReference>
<feature type="transmembrane region" description="Helical" evidence="5">
    <location>
        <begin position="102"/>
        <end position="121"/>
    </location>
</feature>
<feature type="transmembrane region" description="Helical" evidence="5">
    <location>
        <begin position="296"/>
        <end position="315"/>
    </location>
</feature>
<comment type="subcellular location">
    <subcellularLocation>
        <location evidence="1">Membrane</location>
        <topology evidence="1">Multi-pass membrane protein</topology>
    </subcellularLocation>
</comment>
<evidence type="ECO:0000313" key="7">
    <source>
        <dbReference type="EMBL" id="NKZ24782.1"/>
    </source>
</evidence>
<evidence type="ECO:0000256" key="5">
    <source>
        <dbReference type="SAM" id="Phobius"/>
    </source>
</evidence>
<evidence type="ECO:0000256" key="4">
    <source>
        <dbReference type="ARBA" id="ARBA00023136"/>
    </source>
</evidence>
<dbReference type="AlphaFoldDB" id="A0A7X6S4A5"/>
<dbReference type="Pfam" id="PF13515">
    <property type="entry name" value="FUSC_2"/>
    <property type="match status" value="1"/>
</dbReference>
<dbReference type="GO" id="GO:0016020">
    <property type="term" value="C:membrane"/>
    <property type="evidence" value="ECO:0007669"/>
    <property type="project" value="UniProtKB-SubCell"/>
</dbReference>
<feature type="transmembrane region" description="Helical" evidence="5">
    <location>
        <begin position="7"/>
        <end position="24"/>
    </location>
</feature>
<name>A0A7X6S4A5_9LACO</name>
<feature type="transmembrane region" description="Helical" evidence="5">
    <location>
        <begin position="270"/>
        <end position="290"/>
    </location>
</feature>
<feature type="domain" description="Integral membrane bound transporter" evidence="6">
    <location>
        <begin position="185"/>
        <end position="310"/>
    </location>
</feature>
<proteinExistence type="predicted"/>
<feature type="transmembrane region" description="Helical" evidence="5">
    <location>
        <begin position="127"/>
        <end position="148"/>
    </location>
</feature>
<keyword evidence="4 5" id="KW-0472">Membrane</keyword>
<evidence type="ECO:0000256" key="3">
    <source>
        <dbReference type="ARBA" id="ARBA00022989"/>
    </source>
</evidence>
<accession>A0A7X6S4A5</accession>
<keyword evidence="3 5" id="KW-1133">Transmembrane helix</keyword>
<dbReference type="Proteomes" id="UP000549765">
    <property type="component" value="Unassembled WGS sequence"/>
</dbReference>
<evidence type="ECO:0000256" key="1">
    <source>
        <dbReference type="ARBA" id="ARBA00004141"/>
    </source>
</evidence>
<feature type="transmembrane region" description="Helical" evidence="5">
    <location>
        <begin position="222"/>
        <end position="239"/>
    </location>
</feature>
<reference evidence="7 8" key="1">
    <citation type="submission" date="2020-04" db="EMBL/GenBank/DDBJ databases">
        <title>MicrobeNet Type strains.</title>
        <authorList>
            <person name="Nicholson A.C."/>
        </authorList>
    </citation>
    <scope>NUCLEOTIDE SEQUENCE [LARGE SCALE GENOMIC DNA]</scope>
    <source>
        <strain evidence="7 8">CCUG 61472</strain>
    </source>
</reference>
<dbReference type="InterPro" id="IPR049453">
    <property type="entry name" value="Memb_transporter_dom"/>
</dbReference>
<dbReference type="EMBL" id="JAAXPN010000009">
    <property type="protein sequence ID" value="NKZ24782.1"/>
    <property type="molecule type" value="Genomic_DNA"/>
</dbReference>
<comment type="caution">
    <text evidence="7">The sequence shown here is derived from an EMBL/GenBank/DDBJ whole genome shotgun (WGS) entry which is preliminary data.</text>
</comment>
<feature type="transmembrane region" description="Helical" evidence="5">
    <location>
        <begin position="30"/>
        <end position="47"/>
    </location>
</feature>
<protein>
    <submittedName>
        <fullName evidence="7">FUSC family protein</fullName>
    </submittedName>
</protein>
<gene>
    <name evidence="7" type="ORF">HF964_08240</name>
</gene>
<keyword evidence="8" id="KW-1185">Reference proteome</keyword>
<evidence type="ECO:0000256" key="2">
    <source>
        <dbReference type="ARBA" id="ARBA00022692"/>
    </source>
</evidence>